<name>A0ABV9XXW2_9PSEU</name>
<keyword evidence="5" id="KW-1185">Reference proteome</keyword>
<proteinExistence type="predicted"/>
<evidence type="ECO:0000313" key="5">
    <source>
        <dbReference type="Proteomes" id="UP001595833"/>
    </source>
</evidence>
<accession>A0ABV9XXW2</accession>
<evidence type="ECO:0000256" key="2">
    <source>
        <dbReference type="SAM" id="Phobius"/>
    </source>
</evidence>
<evidence type="ECO:0000256" key="1">
    <source>
        <dbReference type="SAM" id="MobiDB-lite"/>
    </source>
</evidence>
<evidence type="ECO:0000313" key="4">
    <source>
        <dbReference type="EMBL" id="MFC5054070.1"/>
    </source>
</evidence>
<gene>
    <name evidence="4" type="ORF">ACFPFM_09905</name>
</gene>
<organism evidence="4 5">
    <name type="scientific">Saccharothrix xinjiangensis</name>
    <dbReference type="NCBI Taxonomy" id="204798"/>
    <lineage>
        <taxon>Bacteria</taxon>
        <taxon>Bacillati</taxon>
        <taxon>Actinomycetota</taxon>
        <taxon>Actinomycetes</taxon>
        <taxon>Pseudonocardiales</taxon>
        <taxon>Pseudonocardiaceae</taxon>
        <taxon>Saccharothrix</taxon>
    </lineage>
</organism>
<protein>
    <submittedName>
        <fullName evidence="4">Sensor domain-containing protein</fullName>
    </submittedName>
</protein>
<feature type="domain" description="Putative sensor" evidence="3">
    <location>
        <begin position="35"/>
        <end position="102"/>
    </location>
</feature>
<dbReference type="InterPro" id="IPR025828">
    <property type="entry name" value="Put_sensor_dom"/>
</dbReference>
<dbReference type="Pfam" id="PF13796">
    <property type="entry name" value="Sensor"/>
    <property type="match status" value="1"/>
</dbReference>
<evidence type="ECO:0000259" key="3">
    <source>
        <dbReference type="Pfam" id="PF13796"/>
    </source>
</evidence>
<dbReference type="EMBL" id="JBHSJB010000007">
    <property type="protein sequence ID" value="MFC5054070.1"/>
    <property type="molecule type" value="Genomic_DNA"/>
</dbReference>
<dbReference type="RefSeq" id="WP_344042940.1">
    <property type="nucleotide sequence ID" value="NZ_BAAAKE010000038.1"/>
</dbReference>
<feature type="region of interest" description="Disordered" evidence="1">
    <location>
        <begin position="1"/>
        <end position="23"/>
    </location>
</feature>
<keyword evidence="2" id="KW-0472">Membrane</keyword>
<feature type="compositionally biased region" description="Polar residues" evidence="1">
    <location>
        <begin position="1"/>
        <end position="17"/>
    </location>
</feature>
<keyword evidence="2" id="KW-0812">Transmembrane</keyword>
<feature type="transmembrane region" description="Helical" evidence="2">
    <location>
        <begin position="48"/>
        <end position="75"/>
    </location>
</feature>
<reference evidence="5" key="1">
    <citation type="journal article" date="2019" name="Int. J. Syst. Evol. Microbiol.">
        <title>The Global Catalogue of Microorganisms (GCM) 10K type strain sequencing project: providing services to taxonomists for standard genome sequencing and annotation.</title>
        <authorList>
            <consortium name="The Broad Institute Genomics Platform"/>
            <consortium name="The Broad Institute Genome Sequencing Center for Infectious Disease"/>
            <person name="Wu L."/>
            <person name="Ma J."/>
        </authorList>
    </citation>
    <scope>NUCLEOTIDE SEQUENCE [LARGE SCALE GENOMIC DNA]</scope>
    <source>
        <strain evidence="5">KCTC 12848</strain>
    </source>
</reference>
<sequence>MTNSSAMTVSPSPSAITPTARADGVDRTADAAARLAGGLGTALPAMAVLIWVGVVALLSCVGVGILLVPSALRVLRAVANRERARLDVLDPGPVPREARAAAVRRGCAA</sequence>
<keyword evidence="2" id="KW-1133">Transmembrane helix</keyword>
<comment type="caution">
    <text evidence="4">The sequence shown here is derived from an EMBL/GenBank/DDBJ whole genome shotgun (WGS) entry which is preliminary data.</text>
</comment>
<dbReference type="Proteomes" id="UP001595833">
    <property type="component" value="Unassembled WGS sequence"/>
</dbReference>